<feature type="domain" description="Acyltransferase 3" evidence="2">
    <location>
        <begin position="16"/>
        <end position="336"/>
    </location>
</feature>
<dbReference type="EMBL" id="PDVP01000012">
    <property type="protein sequence ID" value="PHP65845.1"/>
    <property type="molecule type" value="Genomic_DNA"/>
</dbReference>
<keyword evidence="3" id="KW-0808">Transferase</keyword>
<evidence type="ECO:0000259" key="2">
    <source>
        <dbReference type="Pfam" id="PF01757"/>
    </source>
</evidence>
<feature type="transmembrane region" description="Helical" evidence="1">
    <location>
        <begin position="144"/>
        <end position="165"/>
    </location>
</feature>
<feature type="transmembrane region" description="Helical" evidence="1">
    <location>
        <begin position="20"/>
        <end position="36"/>
    </location>
</feature>
<feature type="transmembrane region" description="Helical" evidence="1">
    <location>
        <begin position="196"/>
        <end position="217"/>
    </location>
</feature>
<dbReference type="Proteomes" id="UP000221168">
    <property type="component" value="Unassembled WGS sequence"/>
</dbReference>
<keyword evidence="1" id="KW-1133">Transmembrane helix</keyword>
<keyword evidence="1" id="KW-0812">Transmembrane</keyword>
<dbReference type="Pfam" id="PF01757">
    <property type="entry name" value="Acyl_transf_3"/>
    <property type="match status" value="1"/>
</dbReference>
<evidence type="ECO:0000256" key="1">
    <source>
        <dbReference type="SAM" id="Phobius"/>
    </source>
</evidence>
<organism evidence="3 4">
    <name type="scientific">Zhengella mangrovi</name>
    <dbReference type="NCBI Taxonomy" id="1982044"/>
    <lineage>
        <taxon>Bacteria</taxon>
        <taxon>Pseudomonadati</taxon>
        <taxon>Pseudomonadota</taxon>
        <taxon>Alphaproteobacteria</taxon>
        <taxon>Hyphomicrobiales</taxon>
        <taxon>Notoacmeibacteraceae</taxon>
        <taxon>Zhengella</taxon>
    </lineage>
</organism>
<feature type="transmembrane region" description="Helical" evidence="1">
    <location>
        <begin position="172"/>
        <end position="190"/>
    </location>
</feature>
<keyword evidence="3" id="KW-0012">Acyltransferase</keyword>
<dbReference type="GO" id="GO:0009103">
    <property type="term" value="P:lipopolysaccharide biosynthetic process"/>
    <property type="evidence" value="ECO:0007669"/>
    <property type="project" value="TreeGrafter"/>
</dbReference>
<feature type="transmembrane region" description="Helical" evidence="1">
    <location>
        <begin position="259"/>
        <end position="276"/>
    </location>
</feature>
<dbReference type="InterPro" id="IPR002656">
    <property type="entry name" value="Acyl_transf_3_dom"/>
</dbReference>
<comment type="caution">
    <text evidence="3">The sequence shown here is derived from an EMBL/GenBank/DDBJ whole genome shotgun (WGS) entry which is preliminary data.</text>
</comment>
<feature type="transmembrane region" description="Helical" evidence="1">
    <location>
        <begin position="56"/>
        <end position="75"/>
    </location>
</feature>
<dbReference type="PANTHER" id="PTHR23028:SF53">
    <property type="entry name" value="ACYL_TRANSF_3 DOMAIN-CONTAINING PROTEIN"/>
    <property type="match status" value="1"/>
</dbReference>
<protein>
    <submittedName>
        <fullName evidence="3">Acyltransferase</fullName>
    </submittedName>
</protein>
<dbReference type="GO" id="GO:0016020">
    <property type="term" value="C:membrane"/>
    <property type="evidence" value="ECO:0007669"/>
    <property type="project" value="TreeGrafter"/>
</dbReference>
<gene>
    <name evidence="3" type="ORF">CSC94_17345</name>
</gene>
<dbReference type="AlphaFoldDB" id="A0A2G1QJY8"/>
<proteinExistence type="predicted"/>
<evidence type="ECO:0000313" key="4">
    <source>
        <dbReference type="Proteomes" id="UP000221168"/>
    </source>
</evidence>
<evidence type="ECO:0000313" key="3">
    <source>
        <dbReference type="EMBL" id="PHP65845.1"/>
    </source>
</evidence>
<dbReference type="OrthoDB" id="9807745at2"/>
<dbReference type="InterPro" id="IPR050879">
    <property type="entry name" value="Acyltransferase_3"/>
</dbReference>
<feature type="transmembrane region" description="Helical" evidence="1">
    <location>
        <begin position="95"/>
        <end position="113"/>
    </location>
</feature>
<keyword evidence="4" id="KW-1185">Reference proteome</keyword>
<feature type="transmembrane region" description="Helical" evidence="1">
    <location>
        <begin position="283"/>
        <end position="300"/>
    </location>
</feature>
<reference evidence="3 4" key="1">
    <citation type="submission" date="2017-10" db="EMBL/GenBank/DDBJ databases">
        <title>Sedimentibacterium mangrovi gen. nov., sp. nov., a novel member of family Phyllobacteriacea isolated from mangrove sediment.</title>
        <authorList>
            <person name="Liao H."/>
            <person name="Tian Y."/>
        </authorList>
    </citation>
    <scope>NUCLEOTIDE SEQUENCE [LARGE SCALE GENOMIC DNA]</scope>
    <source>
        <strain evidence="3 4">X9-2-2</strain>
    </source>
</reference>
<accession>A0A2G1QJY8</accession>
<dbReference type="GO" id="GO:0016747">
    <property type="term" value="F:acyltransferase activity, transferring groups other than amino-acyl groups"/>
    <property type="evidence" value="ECO:0007669"/>
    <property type="project" value="InterPro"/>
</dbReference>
<dbReference type="RefSeq" id="WP_099307632.1">
    <property type="nucleotide sequence ID" value="NZ_PDVP01000012.1"/>
</dbReference>
<name>A0A2G1QJY8_9HYPH</name>
<feature type="transmembrane region" description="Helical" evidence="1">
    <location>
        <begin position="320"/>
        <end position="339"/>
    </location>
</feature>
<dbReference type="PANTHER" id="PTHR23028">
    <property type="entry name" value="ACETYLTRANSFERASE"/>
    <property type="match status" value="1"/>
</dbReference>
<feature type="transmembrane region" description="Helical" evidence="1">
    <location>
        <begin position="224"/>
        <end position="247"/>
    </location>
</feature>
<sequence length="371" mass="40352">MAARDETGRGASERMASLDLLRLFSAVAVAGYHYLFRGSAGTPAYLDHGVSTAAPVAIFGYLGLNLFFMISGFVIAWSAEGRSFTGFVIARFSRLYPGFLACMTITFVVLLLAGDPRLPAGAGQYGANLAMLAPAFGQPFMDGVYWTIILEMVFYFWVSLAILSGLFSSRRLLLVAAWLVIAMINERWLQSGAVRLALITEYAPFFAGGILAYHLVAHRRGGDVLMLMAAAFLMALSHMAGMQAWMLEHYGTALTSRELVLAGIALHLVFWATVMARRFVSPTPLVLMLGGLTYPLYLLHQNIGYVTINALAPSIGEAGALSAASVMVLLLSWSVWRFIEAPGRRWLAGRLHAMASYAWRFLPAGRTTAAS</sequence>
<keyword evidence="1" id="KW-0472">Membrane</keyword>